<name>A0A6P8J503_ACTTE</name>
<dbReference type="GO" id="GO:0005525">
    <property type="term" value="F:GTP binding"/>
    <property type="evidence" value="ECO:0007669"/>
    <property type="project" value="InterPro"/>
</dbReference>
<dbReference type="PANTHER" id="PTHR10751">
    <property type="entry name" value="GUANYLATE BINDING PROTEIN"/>
    <property type="match status" value="1"/>
</dbReference>
<evidence type="ECO:0000259" key="3">
    <source>
        <dbReference type="Pfam" id="PF02263"/>
    </source>
</evidence>
<feature type="chain" id="PRO_5028249912" evidence="2">
    <location>
        <begin position="25"/>
        <end position="500"/>
    </location>
</feature>
<sequence length="500" mass="57277">MVVIKISMFWAAFLFVIFSSHSNGLPSNKAVPLLSYNEITKKFELNSAGVALISSLAKPIQVTSAVGDARVGKSTSLNMVHHLWNETKDNNFKEIFETGSTFVPVTRGVWISVIHGKERMERVLLDVEGTDLGNDAVTDHLSIFTALMSSGMTFFMKDAVKTHAIDFLYRVSRLSEHIFKDEAIKYFPRLRVVLRGALDTPDGIRMDEYVKDALISPTWKDGSDDKRKAIGKHFPRDHIEVSTIEALQNRKIFKNFDLLSKNAEYMLSIHQLANDLNKFHIKKTLSGGMMDGATLAELAIKLTETMNSGKWLDFGNVYLMVEKHLCDRRYKEIVQPQIGGNSTLIKRFLEVGFLKYEQECALKDYVNATKSELKRIANMKEELEEKQRKLEKETKKRIEEEQKRIKAQENFEQEKEKMEKEVDEAKKNSENIQQEANKWGEKYRAMNAEIERLNNEVKRAYKELEDMQDDGGFFGFLSSVVDTVIKIVLEPVRPLLGNNN</sequence>
<protein>
    <submittedName>
        <fullName evidence="5">Uncharacterized protein LOC116308465</fullName>
    </submittedName>
</protein>
<evidence type="ECO:0000313" key="4">
    <source>
        <dbReference type="Proteomes" id="UP000515163"/>
    </source>
</evidence>
<feature type="signal peptide" evidence="2">
    <location>
        <begin position="1"/>
        <end position="24"/>
    </location>
</feature>
<keyword evidence="4" id="KW-1185">Reference proteome</keyword>
<evidence type="ECO:0000256" key="1">
    <source>
        <dbReference type="SAM" id="Coils"/>
    </source>
</evidence>
<dbReference type="KEGG" id="aten:116308465"/>
<dbReference type="Proteomes" id="UP000515163">
    <property type="component" value="Unplaced"/>
</dbReference>
<dbReference type="Gene3D" id="3.40.50.300">
    <property type="entry name" value="P-loop containing nucleotide triphosphate hydrolases"/>
    <property type="match status" value="1"/>
</dbReference>
<dbReference type="SUPFAM" id="SSF52540">
    <property type="entry name" value="P-loop containing nucleoside triphosphate hydrolases"/>
    <property type="match status" value="1"/>
</dbReference>
<gene>
    <name evidence="5" type="primary">LOC116308465</name>
</gene>
<keyword evidence="1" id="KW-0175">Coiled coil</keyword>
<dbReference type="InParanoid" id="A0A6P8J503"/>
<feature type="domain" description="Guanylate-binding protein N-terminal" evidence="3">
    <location>
        <begin position="41"/>
        <end position="179"/>
    </location>
</feature>
<evidence type="ECO:0000313" key="5">
    <source>
        <dbReference type="RefSeq" id="XP_031574742.1"/>
    </source>
</evidence>
<dbReference type="RefSeq" id="XP_031574742.1">
    <property type="nucleotide sequence ID" value="XM_031718882.1"/>
</dbReference>
<dbReference type="InterPro" id="IPR027417">
    <property type="entry name" value="P-loop_NTPase"/>
</dbReference>
<dbReference type="Gene3D" id="1.20.58.60">
    <property type="match status" value="1"/>
</dbReference>
<proteinExistence type="predicted"/>
<dbReference type="GeneID" id="116308465"/>
<dbReference type="OrthoDB" id="5983184at2759"/>
<evidence type="ECO:0000256" key="2">
    <source>
        <dbReference type="SAM" id="SignalP"/>
    </source>
</evidence>
<dbReference type="GO" id="GO:0003924">
    <property type="term" value="F:GTPase activity"/>
    <property type="evidence" value="ECO:0007669"/>
    <property type="project" value="InterPro"/>
</dbReference>
<organism evidence="4 5">
    <name type="scientific">Actinia tenebrosa</name>
    <name type="common">Australian red waratah sea anemone</name>
    <dbReference type="NCBI Taxonomy" id="6105"/>
    <lineage>
        <taxon>Eukaryota</taxon>
        <taxon>Metazoa</taxon>
        <taxon>Cnidaria</taxon>
        <taxon>Anthozoa</taxon>
        <taxon>Hexacorallia</taxon>
        <taxon>Actiniaria</taxon>
        <taxon>Actiniidae</taxon>
        <taxon>Actinia</taxon>
    </lineage>
</organism>
<dbReference type="InterPro" id="IPR015894">
    <property type="entry name" value="Guanylate-bd_N"/>
</dbReference>
<dbReference type="Pfam" id="PF02263">
    <property type="entry name" value="GBP"/>
    <property type="match status" value="1"/>
</dbReference>
<dbReference type="AlphaFoldDB" id="A0A6P8J503"/>
<feature type="coiled-coil region" evidence="1">
    <location>
        <begin position="366"/>
        <end position="470"/>
    </location>
</feature>
<reference evidence="5" key="1">
    <citation type="submission" date="2025-08" db="UniProtKB">
        <authorList>
            <consortium name="RefSeq"/>
        </authorList>
    </citation>
    <scope>IDENTIFICATION</scope>
    <source>
        <tissue evidence="5">Tentacle</tissue>
    </source>
</reference>
<accession>A0A6P8J503</accession>
<keyword evidence="2" id="KW-0732">Signal</keyword>